<proteinExistence type="predicted"/>
<organism evidence="2">
    <name type="scientific">marine sediment metagenome</name>
    <dbReference type="NCBI Taxonomy" id="412755"/>
    <lineage>
        <taxon>unclassified sequences</taxon>
        <taxon>metagenomes</taxon>
        <taxon>ecological metagenomes</taxon>
    </lineage>
</organism>
<dbReference type="GO" id="GO:0051536">
    <property type="term" value="F:iron-sulfur cluster binding"/>
    <property type="evidence" value="ECO:0007669"/>
    <property type="project" value="InterPro"/>
</dbReference>
<accession>X1AHE0</accession>
<dbReference type="Pfam" id="PF01106">
    <property type="entry name" value="NifU"/>
    <property type="match status" value="1"/>
</dbReference>
<dbReference type="Gene3D" id="3.30.300.130">
    <property type="entry name" value="Fe-S cluster assembly (FSCA)"/>
    <property type="match status" value="1"/>
</dbReference>
<dbReference type="InterPro" id="IPR034904">
    <property type="entry name" value="FSCA_dom_sf"/>
</dbReference>
<dbReference type="EMBL" id="BART01011200">
    <property type="protein sequence ID" value="GAG81985.1"/>
    <property type="molecule type" value="Genomic_DNA"/>
</dbReference>
<dbReference type="SUPFAM" id="SSF117916">
    <property type="entry name" value="Fe-S cluster assembly (FSCA) domain-like"/>
    <property type="match status" value="1"/>
</dbReference>
<gene>
    <name evidence="2" type="ORF">S01H4_23965</name>
</gene>
<sequence>ALQADGGDVELVDVNDGIVKLRLKGACAGCPMATMTLQHGIERVLKEQVPEVKEVVAV</sequence>
<evidence type="ECO:0000259" key="1">
    <source>
        <dbReference type="Pfam" id="PF01106"/>
    </source>
</evidence>
<name>X1AHE0_9ZZZZ</name>
<feature type="domain" description="NIF system FeS cluster assembly NifU C-terminal" evidence="1">
    <location>
        <begin position="1"/>
        <end position="56"/>
    </location>
</feature>
<dbReference type="AlphaFoldDB" id="X1AHE0"/>
<protein>
    <recommendedName>
        <fullName evidence="1">NIF system FeS cluster assembly NifU C-terminal domain-containing protein</fullName>
    </recommendedName>
</protein>
<evidence type="ECO:0000313" key="2">
    <source>
        <dbReference type="EMBL" id="GAG81985.1"/>
    </source>
</evidence>
<dbReference type="GO" id="GO:0016226">
    <property type="term" value="P:iron-sulfur cluster assembly"/>
    <property type="evidence" value="ECO:0007669"/>
    <property type="project" value="InterPro"/>
</dbReference>
<comment type="caution">
    <text evidence="2">The sequence shown here is derived from an EMBL/GenBank/DDBJ whole genome shotgun (WGS) entry which is preliminary data.</text>
</comment>
<reference evidence="2" key="1">
    <citation type="journal article" date="2014" name="Front. Microbiol.">
        <title>High frequency of phylogenetically diverse reductive dehalogenase-homologous genes in deep subseafloor sedimentary metagenomes.</title>
        <authorList>
            <person name="Kawai M."/>
            <person name="Futagami T."/>
            <person name="Toyoda A."/>
            <person name="Takaki Y."/>
            <person name="Nishi S."/>
            <person name="Hori S."/>
            <person name="Arai W."/>
            <person name="Tsubouchi T."/>
            <person name="Morono Y."/>
            <person name="Uchiyama I."/>
            <person name="Ito T."/>
            <person name="Fujiyama A."/>
            <person name="Inagaki F."/>
            <person name="Takami H."/>
        </authorList>
    </citation>
    <scope>NUCLEOTIDE SEQUENCE</scope>
    <source>
        <strain evidence="2">Expedition CK06-06</strain>
    </source>
</reference>
<feature type="non-terminal residue" evidence="2">
    <location>
        <position position="1"/>
    </location>
</feature>
<dbReference type="PANTHER" id="PTHR11178">
    <property type="entry name" value="IRON-SULFUR CLUSTER SCAFFOLD PROTEIN NFU-RELATED"/>
    <property type="match status" value="1"/>
</dbReference>
<dbReference type="GO" id="GO:0005506">
    <property type="term" value="F:iron ion binding"/>
    <property type="evidence" value="ECO:0007669"/>
    <property type="project" value="InterPro"/>
</dbReference>
<dbReference type="InterPro" id="IPR001075">
    <property type="entry name" value="NIF_FeS_clus_asmbl_NifU_C"/>
</dbReference>